<sequence length="35" mass="3971">ARHLLTTGRRQISLRPNAVAVKNKNKKRTKKAAML</sequence>
<organism evidence="1 2">
    <name type="scientific">Trifolium medium</name>
    <dbReference type="NCBI Taxonomy" id="97028"/>
    <lineage>
        <taxon>Eukaryota</taxon>
        <taxon>Viridiplantae</taxon>
        <taxon>Streptophyta</taxon>
        <taxon>Embryophyta</taxon>
        <taxon>Tracheophyta</taxon>
        <taxon>Spermatophyta</taxon>
        <taxon>Magnoliopsida</taxon>
        <taxon>eudicotyledons</taxon>
        <taxon>Gunneridae</taxon>
        <taxon>Pentapetalae</taxon>
        <taxon>rosids</taxon>
        <taxon>fabids</taxon>
        <taxon>Fabales</taxon>
        <taxon>Fabaceae</taxon>
        <taxon>Papilionoideae</taxon>
        <taxon>50 kb inversion clade</taxon>
        <taxon>NPAAA clade</taxon>
        <taxon>Hologalegina</taxon>
        <taxon>IRL clade</taxon>
        <taxon>Trifolieae</taxon>
        <taxon>Trifolium</taxon>
    </lineage>
</organism>
<proteinExistence type="predicted"/>
<name>A0A392TG78_9FABA</name>
<keyword evidence="2" id="KW-1185">Reference proteome</keyword>
<accession>A0A392TG78</accession>
<dbReference type="Proteomes" id="UP000265520">
    <property type="component" value="Unassembled WGS sequence"/>
</dbReference>
<dbReference type="AlphaFoldDB" id="A0A392TG78"/>
<reference evidence="1 2" key="1">
    <citation type="journal article" date="2018" name="Front. Plant Sci.">
        <title>Red Clover (Trifolium pratense) and Zigzag Clover (T. medium) - A Picture of Genomic Similarities and Differences.</title>
        <authorList>
            <person name="Dluhosova J."/>
            <person name="Istvanek J."/>
            <person name="Nedelnik J."/>
            <person name="Repkova J."/>
        </authorList>
    </citation>
    <scope>NUCLEOTIDE SEQUENCE [LARGE SCALE GENOMIC DNA]</scope>
    <source>
        <strain evidence="2">cv. 10/8</strain>
        <tissue evidence="1">Leaf</tissue>
    </source>
</reference>
<evidence type="ECO:0000313" key="1">
    <source>
        <dbReference type="EMBL" id="MCI60018.1"/>
    </source>
</evidence>
<protein>
    <submittedName>
        <fullName evidence="1">Uncharacterized protein</fullName>
    </submittedName>
</protein>
<evidence type="ECO:0000313" key="2">
    <source>
        <dbReference type="Proteomes" id="UP000265520"/>
    </source>
</evidence>
<comment type="caution">
    <text evidence="1">The sequence shown here is derived from an EMBL/GenBank/DDBJ whole genome shotgun (WGS) entry which is preliminary data.</text>
</comment>
<dbReference type="EMBL" id="LXQA010573797">
    <property type="protein sequence ID" value="MCI60018.1"/>
    <property type="molecule type" value="Genomic_DNA"/>
</dbReference>
<feature type="non-terminal residue" evidence="1">
    <location>
        <position position="1"/>
    </location>
</feature>